<reference evidence="1 2" key="1">
    <citation type="submission" date="2012-12" db="EMBL/GenBank/DDBJ databases">
        <title>Genome Assembly of Photobacterium sp. AK15.</title>
        <authorList>
            <person name="Khatri I."/>
            <person name="Vaidya B."/>
            <person name="Srinivas T.N.R."/>
            <person name="Subramanian S."/>
            <person name="Pinnaka A."/>
        </authorList>
    </citation>
    <scope>NUCLEOTIDE SEQUENCE [LARGE SCALE GENOMIC DNA]</scope>
    <source>
        <strain evidence="1 2">AK15</strain>
    </source>
</reference>
<proteinExistence type="predicted"/>
<evidence type="ECO:0000313" key="2">
    <source>
        <dbReference type="Proteomes" id="UP000011134"/>
    </source>
</evidence>
<dbReference type="AlphaFoldDB" id="L8JI13"/>
<dbReference type="EMBL" id="AMZO01000003">
    <property type="protein sequence ID" value="ELR67139.1"/>
    <property type="molecule type" value="Genomic_DNA"/>
</dbReference>
<comment type="caution">
    <text evidence="1">The sequence shown here is derived from an EMBL/GenBank/DDBJ whole genome shotgun (WGS) entry which is preliminary data.</text>
</comment>
<accession>L8JI13</accession>
<gene>
    <name evidence="1" type="ORF">C942_02647</name>
</gene>
<sequence>MYLEDAKYFHQLLLNKSDNIQCKLLINLDAVRCEDAWAKRYPEMLKMFYINNA</sequence>
<protein>
    <submittedName>
        <fullName evidence="1">Uncharacterized protein</fullName>
    </submittedName>
</protein>
<name>L8JI13_9GAMM</name>
<organism evidence="1 2">
    <name type="scientific">Photobacterium marinum</name>
    <dbReference type="NCBI Taxonomy" id="1056511"/>
    <lineage>
        <taxon>Bacteria</taxon>
        <taxon>Pseudomonadati</taxon>
        <taxon>Pseudomonadota</taxon>
        <taxon>Gammaproteobacteria</taxon>
        <taxon>Vibrionales</taxon>
        <taxon>Vibrionaceae</taxon>
        <taxon>Photobacterium</taxon>
    </lineage>
</organism>
<keyword evidence="2" id="KW-1185">Reference proteome</keyword>
<dbReference type="PATRIC" id="fig|1056511.3.peg.709"/>
<dbReference type="Proteomes" id="UP000011134">
    <property type="component" value="Unassembled WGS sequence"/>
</dbReference>
<evidence type="ECO:0000313" key="1">
    <source>
        <dbReference type="EMBL" id="ELR67139.1"/>
    </source>
</evidence>